<organism evidence="1 2">
    <name type="scientific">Propionispira arboris</name>
    <dbReference type="NCBI Taxonomy" id="84035"/>
    <lineage>
        <taxon>Bacteria</taxon>
        <taxon>Bacillati</taxon>
        <taxon>Bacillota</taxon>
        <taxon>Negativicutes</taxon>
        <taxon>Selenomonadales</taxon>
        <taxon>Selenomonadaceae</taxon>
        <taxon>Propionispira</taxon>
    </lineage>
</organism>
<protein>
    <submittedName>
        <fullName evidence="1">Uncharacterized protein</fullName>
    </submittedName>
</protein>
<evidence type="ECO:0000313" key="1">
    <source>
        <dbReference type="EMBL" id="SEJ71282.1"/>
    </source>
</evidence>
<sequence>MSIRWVPECKWCEKRDMVKICSTRNDKKPNELPEVMNGICKASPNGRHVAVWVEH</sequence>
<proteinExistence type="predicted"/>
<accession>A0A1H7B9W6</accession>
<gene>
    <name evidence="1" type="ORF">SAMN05660742_11498</name>
</gene>
<keyword evidence="2" id="KW-1185">Reference proteome</keyword>
<dbReference type="AlphaFoldDB" id="A0A1H7B9W6"/>
<dbReference type="RefSeq" id="WP_177177600.1">
    <property type="nucleotide sequence ID" value="NZ_FNZK01000014.1"/>
</dbReference>
<name>A0A1H7B9W6_9FIRM</name>
<dbReference type="Proteomes" id="UP000199662">
    <property type="component" value="Unassembled WGS sequence"/>
</dbReference>
<evidence type="ECO:0000313" key="2">
    <source>
        <dbReference type="Proteomes" id="UP000199662"/>
    </source>
</evidence>
<dbReference type="STRING" id="84035.SAMN05660742_11498"/>
<dbReference type="EMBL" id="FNZK01000014">
    <property type="protein sequence ID" value="SEJ71282.1"/>
    <property type="molecule type" value="Genomic_DNA"/>
</dbReference>
<reference evidence="1 2" key="1">
    <citation type="submission" date="2016-10" db="EMBL/GenBank/DDBJ databases">
        <authorList>
            <person name="de Groot N.N."/>
        </authorList>
    </citation>
    <scope>NUCLEOTIDE SEQUENCE [LARGE SCALE GENOMIC DNA]</scope>
    <source>
        <strain evidence="1 2">DSM 2179</strain>
    </source>
</reference>